<feature type="signal peptide" evidence="1">
    <location>
        <begin position="1"/>
        <end position="22"/>
    </location>
</feature>
<proteinExistence type="predicted"/>
<evidence type="ECO:0000259" key="2">
    <source>
        <dbReference type="Pfam" id="PF14534"/>
    </source>
</evidence>
<protein>
    <recommendedName>
        <fullName evidence="2">DUF4440 domain-containing protein</fullName>
    </recommendedName>
</protein>
<keyword evidence="1" id="KW-0732">Signal</keyword>
<sequence>MIMPRTASISLLLLLATLPGFAKDSSDAGLHAALKAQADAWDVAIVKKDKQAIAKNMSDTFFQIGSDGSTADKAQFLQNLTSPDLVIEPYTVEDFKIRLYGNTALINGRTDMHGTYQGKPFRSHYRYTDTYVKEGSVWRVVNVQTTRIAE</sequence>
<organism evidence="3 4">
    <name type="scientific">Dyella marensis</name>
    <dbReference type="NCBI Taxonomy" id="500610"/>
    <lineage>
        <taxon>Bacteria</taxon>
        <taxon>Pseudomonadati</taxon>
        <taxon>Pseudomonadota</taxon>
        <taxon>Gammaproteobacteria</taxon>
        <taxon>Lysobacterales</taxon>
        <taxon>Rhodanobacteraceae</taxon>
        <taxon>Dyella</taxon>
    </lineage>
</organism>
<dbReference type="Pfam" id="PF14534">
    <property type="entry name" value="DUF4440"/>
    <property type="match status" value="1"/>
</dbReference>
<keyword evidence="4" id="KW-1185">Reference proteome</keyword>
<dbReference type="AlphaFoldDB" id="A0A1I1Y718"/>
<dbReference type="EMBL" id="FONH01000001">
    <property type="protein sequence ID" value="SFE15102.1"/>
    <property type="molecule type" value="Genomic_DNA"/>
</dbReference>
<dbReference type="InterPro" id="IPR027843">
    <property type="entry name" value="DUF4440"/>
</dbReference>
<dbReference type="STRING" id="500610.SAMN02799615_00509"/>
<reference evidence="4" key="1">
    <citation type="submission" date="2016-10" db="EMBL/GenBank/DDBJ databases">
        <authorList>
            <person name="Varghese N."/>
            <person name="Submissions S."/>
        </authorList>
    </citation>
    <scope>NUCLEOTIDE SEQUENCE [LARGE SCALE GENOMIC DNA]</scope>
    <source>
        <strain evidence="4">UNC178MFTsu3.1</strain>
    </source>
</reference>
<gene>
    <name evidence="3" type="ORF">SAMN02799615_00509</name>
</gene>
<name>A0A1I1Y718_9GAMM</name>
<dbReference type="InterPro" id="IPR032710">
    <property type="entry name" value="NTF2-like_dom_sf"/>
</dbReference>
<evidence type="ECO:0000256" key="1">
    <source>
        <dbReference type="SAM" id="SignalP"/>
    </source>
</evidence>
<dbReference type="SUPFAM" id="SSF54427">
    <property type="entry name" value="NTF2-like"/>
    <property type="match status" value="1"/>
</dbReference>
<feature type="domain" description="DUF4440" evidence="2">
    <location>
        <begin position="35"/>
        <end position="140"/>
    </location>
</feature>
<feature type="chain" id="PRO_5011520908" description="DUF4440 domain-containing protein" evidence="1">
    <location>
        <begin position="23"/>
        <end position="150"/>
    </location>
</feature>
<dbReference type="RefSeq" id="WP_026634514.1">
    <property type="nucleotide sequence ID" value="NZ_FONH01000001.1"/>
</dbReference>
<accession>A0A1I1Y718</accession>
<dbReference type="Proteomes" id="UP000199477">
    <property type="component" value="Unassembled WGS sequence"/>
</dbReference>
<dbReference type="Gene3D" id="3.10.450.50">
    <property type="match status" value="1"/>
</dbReference>
<evidence type="ECO:0000313" key="4">
    <source>
        <dbReference type="Proteomes" id="UP000199477"/>
    </source>
</evidence>
<evidence type="ECO:0000313" key="3">
    <source>
        <dbReference type="EMBL" id="SFE15102.1"/>
    </source>
</evidence>